<organism evidence="1 2">
    <name type="scientific">Micromonospora sicca</name>
    <dbReference type="NCBI Taxonomy" id="2202420"/>
    <lineage>
        <taxon>Bacteria</taxon>
        <taxon>Bacillati</taxon>
        <taxon>Actinomycetota</taxon>
        <taxon>Actinomycetes</taxon>
        <taxon>Micromonosporales</taxon>
        <taxon>Micromonosporaceae</taxon>
        <taxon>Micromonospora</taxon>
    </lineage>
</organism>
<dbReference type="RefSeq" id="WP_322441756.1">
    <property type="nucleotide sequence ID" value="NZ_JAXOTQ010000026.1"/>
</dbReference>
<reference evidence="1 2" key="1">
    <citation type="submission" date="2023-12" db="EMBL/GenBank/DDBJ databases">
        <title>Micromonospora sp. nov., isolated from Atacama Desert.</title>
        <authorList>
            <person name="Carro L."/>
            <person name="Golinska P."/>
            <person name="Klenk H.-P."/>
            <person name="Goodfellow M."/>
        </authorList>
    </citation>
    <scope>NUCLEOTIDE SEQUENCE [LARGE SCALE GENOMIC DNA]</scope>
    <source>
        <strain evidence="1 2">4G53</strain>
    </source>
</reference>
<dbReference type="EMBL" id="JAXOTQ010000026">
    <property type="protein sequence ID" value="MDZ5491899.1"/>
    <property type="molecule type" value="Genomic_DNA"/>
</dbReference>
<comment type="caution">
    <text evidence="1">The sequence shown here is derived from an EMBL/GenBank/DDBJ whole genome shotgun (WGS) entry which is preliminary data.</text>
</comment>
<evidence type="ECO:0000313" key="1">
    <source>
        <dbReference type="EMBL" id="MDZ5491899.1"/>
    </source>
</evidence>
<gene>
    <name evidence="1" type="ORF">U2F25_20955</name>
</gene>
<dbReference type="Proteomes" id="UP001290101">
    <property type="component" value="Unassembled WGS sequence"/>
</dbReference>
<sequence>MTRFEFRVTDVFDIRGRRGLLVVGTVLQGIARSSTRLRDVSTGHSFGLLGIDLHCSRGPDMSGFALLVDRAERDYAQPGRVWVADVEP</sequence>
<proteinExistence type="predicted"/>
<name>A0ABU5JHP0_9ACTN</name>
<accession>A0ABU5JHP0</accession>
<protein>
    <submittedName>
        <fullName evidence="1">Uncharacterized protein</fullName>
    </submittedName>
</protein>
<evidence type="ECO:0000313" key="2">
    <source>
        <dbReference type="Proteomes" id="UP001290101"/>
    </source>
</evidence>
<keyword evidence="2" id="KW-1185">Reference proteome</keyword>